<keyword evidence="3" id="KW-1133">Transmembrane helix</keyword>
<dbReference type="SUPFAM" id="SSF69593">
    <property type="entry name" value="Glycerol-3-phosphate (1)-acyltransferase"/>
    <property type="match status" value="1"/>
</dbReference>
<dbReference type="EMBL" id="UINC01105032">
    <property type="protein sequence ID" value="SVC68649.1"/>
    <property type="molecule type" value="Genomic_DNA"/>
</dbReference>
<dbReference type="PANTHER" id="PTHR10434">
    <property type="entry name" value="1-ACYL-SN-GLYCEROL-3-PHOSPHATE ACYLTRANSFERASE"/>
    <property type="match status" value="1"/>
</dbReference>
<proteinExistence type="predicted"/>
<keyword evidence="3" id="KW-0812">Transmembrane</keyword>
<dbReference type="CDD" id="cd07989">
    <property type="entry name" value="LPLAT_AGPAT-like"/>
    <property type="match status" value="1"/>
</dbReference>
<evidence type="ECO:0000256" key="1">
    <source>
        <dbReference type="ARBA" id="ARBA00022679"/>
    </source>
</evidence>
<gene>
    <name evidence="5" type="ORF">METZ01_LOCUS321503</name>
</gene>
<evidence type="ECO:0000259" key="4">
    <source>
        <dbReference type="SMART" id="SM00563"/>
    </source>
</evidence>
<dbReference type="SMART" id="SM00563">
    <property type="entry name" value="PlsC"/>
    <property type="match status" value="1"/>
</dbReference>
<dbReference type="GO" id="GO:0003841">
    <property type="term" value="F:1-acylglycerol-3-phosphate O-acyltransferase activity"/>
    <property type="evidence" value="ECO:0007669"/>
    <property type="project" value="TreeGrafter"/>
</dbReference>
<dbReference type="InterPro" id="IPR002123">
    <property type="entry name" value="Plipid/glycerol_acylTrfase"/>
</dbReference>
<dbReference type="Pfam" id="PF01553">
    <property type="entry name" value="Acyltransferase"/>
    <property type="match status" value="1"/>
</dbReference>
<evidence type="ECO:0000256" key="2">
    <source>
        <dbReference type="ARBA" id="ARBA00023315"/>
    </source>
</evidence>
<dbReference type="PANTHER" id="PTHR10434:SF66">
    <property type="entry name" value="PHOSPHOLIPID_GLYCEROL ACYLTRANSFERASE DOMAIN-CONTAINING PROTEIN"/>
    <property type="match status" value="1"/>
</dbReference>
<keyword evidence="3" id="KW-0472">Membrane</keyword>
<reference evidence="5" key="1">
    <citation type="submission" date="2018-05" db="EMBL/GenBank/DDBJ databases">
        <authorList>
            <person name="Lanie J.A."/>
            <person name="Ng W.-L."/>
            <person name="Kazmierczak K.M."/>
            <person name="Andrzejewski T.M."/>
            <person name="Davidsen T.M."/>
            <person name="Wayne K.J."/>
            <person name="Tettelin H."/>
            <person name="Glass J.I."/>
            <person name="Rusch D."/>
            <person name="Podicherti R."/>
            <person name="Tsui H.-C.T."/>
            <person name="Winkler M.E."/>
        </authorList>
    </citation>
    <scope>NUCLEOTIDE SEQUENCE</scope>
</reference>
<name>A0A382P5G8_9ZZZZ</name>
<evidence type="ECO:0000313" key="5">
    <source>
        <dbReference type="EMBL" id="SVC68649.1"/>
    </source>
</evidence>
<evidence type="ECO:0000256" key="3">
    <source>
        <dbReference type="SAM" id="Phobius"/>
    </source>
</evidence>
<dbReference type="GO" id="GO:0006654">
    <property type="term" value="P:phosphatidic acid biosynthetic process"/>
    <property type="evidence" value="ECO:0007669"/>
    <property type="project" value="TreeGrafter"/>
</dbReference>
<sequence>MFATFLAFSFFGIGGLIISLTIFPLLYIVPIEKAKKVRFSRQVVRLSFRVFIWYLKKIGILTYEFRNLERVRKREALFIVANHPTLLDVVFLISIADLPNCVVKQAVWSNPFMFCIVRTLGFIKNSTDPEELLLRCKKVLEEQDGLLLFPEGTRTEPNGEIVLKRAVAHIALDCQKKITPIRIRCEPIMLSKKHRWYNIPLEGPPHFCIEIQEDINVGPFLDLENGRTWSARHLTKHIEEQLKKG</sequence>
<dbReference type="AlphaFoldDB" id="A0A382P5G8"/>
<organism evidence="5">
    <name type="scientific">marine metagenome</name>
    <dbReference type="NCBI Taxonomy" id="408172"/>
    <lineage>
        <taxon>unclassified sequences</taxon>
        <taxon>metagenomes</taxon>
        <taxon>ecological metagenomes</taxon>
    </lineage>
</organism>
<keyword evidence="2" id="KW-0012">Acyltransferase</keyword>
<feature type="transmembrane region" description="Helical" evidence="3">
    <location>
        <begin position="6"/>
        <end position="29"/>
    </location>
</feature>
<feature type="domain" description="Phospholipid/glycerol acyltransferase" evidence="4">
    <location>
        <begin position="77"/>
        <end position="186"/>
    </location>
</feature>
<keyword evidence="1" id="KW-0808">Transferase</keyword>
<protein>
    <recommendedName>
        <fullName evidence="4">Phospholipid/glycerol acyltransferase domain-containing protein</fullName>
    </recommendedName>
</protein>
<accession>A0A382P5G8</accession>